<feature type="domain" description="Rhodanese" evidence="1">
    <location>
        <begin position="15"/>
        <end position="90"/>
    </location>
</feature>
<dbReference type="Gene3D" id="3.40.250.10">
    <property type="entry name" value="Rhodanese-like domain"/>
    <property type="match status" value="1"/>
</dbReference>
<sequence length="98" mass="11013">MFQKITTSELEKLMQLGNIKIIDVREKDEVDSGHIEGIIHIPLGELTSHLNKLKKNQVYYIICRTGNRSHIAAEILTELGYKVVNILGGMSCYNGELA</sequence>
<reference evidence="2 3" key="1">
    <citation type="submission" date="2019-01" db="EMBL/GenBank/DDBJ databases">
        <authorList>
            <consortium name="Pathogen Informatics"/>
        </authorList>
    </citation>
    <scope>NUCLEOTIDE SEQUENCE [LARGE SCALE GENOMIC DNA]</scope>
    <source>
        <strain evidence="2 3">NCTC10172</strain>
    </source>
</reference>
<dbReference type="SUPFAM" id="SSF52821">
    <property type="entry name" value="Rhodanese/Cell cycle control phosphatase"/>
    <property type="match status" value="1"/>
</dbReference>
<keyword evidence="2" id="KW-0808">Transferase</keyword>
<dbReference type="STRING" id="1408416.GCA_000702765_00787"/>
<dbReference type="PANTHER" id="PTHR43031">
    <property type="entry name" value="FAD-DEPENDENT OXIDOREDUCTASE"/>
    <property type="match status" value="1"/>
</dbReference>
<dbReference type="GO" id="GO:0004792">
    <property type="term" value="F:thiosulfate-cyanide sulfurtransferase activity"/>
    <property type="evidence" value="ECO:0007669"/>
    <property type="project" value="UniProtKB-EC"/>
</dbReference>
<dbReference type="PROSITE" id="PS50206">
    <property type="entry name" value="RHODANESE_3"/>
    <property type="match status" value="1"/>
</dbReference>
<dbReference type="RefSeq" id="WP_035369099.1">
    <property type="nucleotide sequence ID" value="NZ_LR215050.1"/>
</dbReference>
<dbReference type="AlphaFoldDB" id="A0A449BIE0"/>
<protein>
    <submittedName>
        <fullName evidence="2">Thiosulfate sulfurtransferase PspE</fullName>
        <ecNumber evidence="2">2.8.1.1</ecNumber>
    </submittedName>
</protein>
<dbReference type="Proteomes" id="UP000290909">
    <property type="component" value="Chromosome"/>
</dbReference>
<dbReference type="Pfam" id="PF00581">
    <property type="entry name" value="Rhodanese"/>
    <property type="match status" value="1"/>
</dbReference>
<dbReference type="EMBL" id="LR215050">
    <property type="protein sequence ID" value="VEU82224.1"/>
    <property type="molecule type" value="Genomic_DNA"/>
</dbReference>
<dbReference type="EC" id="2.8.1.1" evidence="2"/>
<dbReference type="InterPro" id="IPR001763">
    <property type="entry name" value="Rhodanese-like_dom"/>
</dbReference>
<dbReference type="InterPro" id="IPR036873">
    <property type="entry name" value="Rhodanese-like_dom_sf"/>
</dbReference>
<dbReference type="CDD" id="cd00158">
    <property type="entry name" value="RHOD"/>
    <property type="match status" value="1"/>
</dbReference>
<keyword evidence="3" id="KW-1185">Reference proteome</keyword>
<organism evidence="2 3">
    <name type="scientific">Acholeplasma hippikon</name>
    <dbReference type="NCBI Taxonomy" id="264636"/>
    <lineage>
        <taxon>Bacteria</taxon>
        <taxon>Bacillati</taxon>
        <taxon>Mycoplasmatota</taxon>
        <taxon>Mollicutes</taxon>
        <taxon>Acholeplasmatales</taxon>
        <taxon>Acholeplasmataceae</taxon>
        <taxon>Acholeplasma</taxon>
    </lineage>
</organism>
<gene>
    <name evidence="2" type="primary">pspE</name>
    <name evidence="2" type="ORF">NCTC10172_00232</name>
</gene>
<dbReference type="KEGG" id="ahk:NCTC10172_00232"/>
<dbReference type="InterPro" id="IPR050229">
    <property type="entry name" value="GlpE_sulfurtransferase"/>
</dbReference>
<evidence type="ECO:0000313" key="3">
    <source>
        <dbReference type="Proteomes" id="UP000290909"/>
    </source>
</evidence>
<name>A0A449BIE0_9MOLU</name>
<dbReference type="PANTHER" id="PTHR43031:SF17">
    <property type="entry name" value="SULFURTRANSFERASE YTWF-RELATED"/>
    <property type="match status" value="1"/>
</dbReference>
<accession>A0A449BIE0</accession>
<evidence type="ECO:0000259" key="1">
    <source>
        <dbReference type="PROSITE" id="PS50206"/>
    </source>
</evidence>
<dbReference type="SMART" id="SM00450">
    <property type="entry name" value="RHOD"/>
    <property type="match status" value="1"/>
</dbReference>
<evidence type="ECO:0000313" key="2">
    <source>
        <dbReference type="EMBL" id="VEU82224.1"/>
    </source>
</evidence>
<proteinExistence type="predicted"/>